<accession>A0A1V0TYL3</accession>
<evidence type="ECO:0000313" key="3">
    <source>
        <dbReference type="Proteomes" id="UP000192726"/>
    </source>
</evidence>
<dbReference type="InterPro" id="IPR012337">
    <property type="entry name" value="RNaseH-like_sf"/>
</dbReference>
<feature type="domain" description="Tc1-like transposase DDE" evidence="1">
    <location>
        <begin position="177"/>
        <end position="310"/>
    </location>
</feature>
<evidence type="ECO:0000259" key="1">
    <source>
        <dbReference type="Pfam" id="PF13358"/>
    </source>
</evidence>
<dbReference type="KEGG" id="sgv:B1H19_31040"/>
<dbReference type="Proteomes" id="UP000192726">
    <property type="component" value="Chromosome"/>
</dbReference>
<dbReference type="NCBIfam" id="NF033545">
    <property type="entry name" value="transpos_IS630"/>
    <property type="match status" value="1"/>
</dbReference>
<dbReference type="InterPro" id="IPR009057">
    <property type="entry name" value="Homeodomain-like_sf"/>
</dbReference>
<protein>
    <submittedName>
        <fullName evidence="2">IS630 family transposase</fullName>
    </submittedName>
</protein>
<dbReference type="InterPro" id="IPR038717">
    <property type="entry name" value="Tc1-like_DDE_dom"/>
</dbReference>
<dbReference type="Pfam" id="PF13565">
    <property type="entry name" value="HTH_32"/>
    <property type="match status" value="1"/>
</dbReference>
<keyword evidence="3" id="KW-1185">Reference proteome</keyword>
<name>A0A1V0TYL3_9ACTN</name>
<sequence length="358" mass="41125">MFIRPVSMEEGRRLQQISRTAKDPVKLRRTIVVMMSAQGQSVPDITSLMQVSADYVRDVIHAFNEREFEALDPKWSGGRPRTISSEVREHICLIARTSPADWRITAFSTWSLTKLAEHLVKQSIVPAVGRETLRRILREGKVSWQSTTTWKSSNDPDFIAKMHRVLALYDTPSADGRVVCVDEFGPLNLMPRKGKAWRPRRSPRRLRATYNRYDGVMHMLAALDLATGKLYYRIRPRKRWREFLVLLKALRACWPGEKLYVVLDNFSPHKHANVRAWAAANVELVLLPTYGSWLNWTESEFAALRYFALNGTDHCSHHEQNTAIAAYMHWHNAQSGPKTSFAPDSPIRTWTEYPAKAA</sequence>
<dbReference type="InterPro" id="IPR047655">
    <property type="entry name" value="Transpos_IS630-like"/>
</dbReference>
<dbReference type="Gene3D" id="3.30.420.10">
    <property type="entry name" value="Ribonuclease H-like superfamily/Ribonuclease H"/>
    <property type="match status" value="1"/>
</dbReference>
<dbReference type="GO" id="GO:0003676">
    <property type="term" value="F:nucleic acid binding"/>
    <property type="evidence" value="ECO:0007669"/>
    <property type="project" value="InterPro"/>
</dbReference>
<gene>
    <name evidence="2" type="ORF">B1H19_31040</name>
</gene>
<proteinExistence type="predicted"/>
<dbReference type="EMBL" id="CP020569">
    <property type="protein sequence ID" value="ARF58034.1"/>
    <property type="molecule type" value="Genomic_DNA"/>
</dbReference>
<dbReference type="Pfam" id="PF13358">
    <property type="entry name" value="DDE_3"/>
    <property type="match status" value="1"/>
</dbReference>
<dbReference type="InterPro" id="IPR036397">
    <property type="entry name" value="RNaseH_sf"/>
</dbReference>
<reference evidence="2 3" key="1">
    <citation type="submission" date="2017-04" db="EMBL/GenBank/DDBJ databases">
        <title>Complete Genome Sequence of Streptomyces gilvosporeus F607, a Capable Producer of Natamycin.</title>
        <authorList>
            <person name="Zong G."/>
            <person name="Zhong C."/>
            <person name="Fu J."/>
            <person name="Qin R."/>
            <person name="Cao G."/>
        </authorList>
    </citation>
    <scope>NUCLEOTIDE SEQUENCE [LARGE SCALE GENOMIC DNA]</scope>
    <source>
        <strain evidence="2 3">F607</strain>
    </source>
</reference>
<dbReference type="SUPFAM" id="SSF53098">
    <property type="entry name" value="Ribonuclease H-like"/>
    <property type="match status" value="1"/>
</dbReference>
<organism evidence="2 3">
    <name type="scientific">Streptomyces gilvosporeus</name>
    <dbReference type="NCBI Taxonomy" id="553510"/>
    <lineage>
        <taxon>Bacteria</taxon>
        <taxon>Bacillati</taxon>
        <taxon>Actinomycetota</taxon>
        <taxon>Actinomycetes</taxon>
        <taxon>Kitasatosporales</taxon>
        <taxon>Streptomycetaceae</taxon>
        <taxon>Streptomyces</taxon>
    </lineage>
</organism>
<evidence type="ECO:0000313" key="2">
    <source>
        <dbReference type="EMBL" id="ARF58034.1"/>
    </source>
</evidence>
<dbReference type="OrthoDB" id="2375382at2"/>
<dbReference type="STRING" id="553510.B1H19_31040"/>
<dbReference type="SUPFAM" id="SSF46689">
    <property type="entry name" value="Homeodomain-like"/>
    <property type="match status" value="1"/>
</dbReference>
<dbReference type="AlphaFoldDB" id="A0A1V0TYL3"/>